<keyword evidence="1" id="KW-0472">Membrane</keyword>
<evidence type="ECO:0000313" key="2">
    <source>
        <dbReference type="EMBL" id="OJH39303.1"/>
    </source>
</evidence>
<reference evidence="2 3" key="2">
    <citation type="submission" date="2016-12" db="EMBL/GenBank/DDBJ databases">
        <title>Draft Genome Sequence of Cystobacter ferrugineus Strain Cbfe23.</title>
        <authorList>
            <person name="Akbar S."/>
            <person name="Dowd S.E."/>
            <person name="Stevens D.C."/>
        </authorList>
    </citation>
    <scope>NUCLEOTIDE SEQUENCE [LARGE SCALE GENOMIC DNA]</scope>
    <source>
        <strain evidence="2 3">Cbfe23</strain>
    </source>
</reference>
<dbReference type="STRING" id="83449.BON30_17450"/>
<organism evidence="2 3">
    <name type="scientific">Cystobacter ferrugineus</name>
    <dbReference type="NCBI Taxonomy" id="83449"/>
    <lineage>
        <taxon>Bacteria</taxon>
        <taxon>Pseudomonadati</taxon>
        <taxon>Myxococcota</taxon>
        <taxon>Myxococcia</taxon>
        <taxon>Myxococcales</taxon>
        <taxon>Cystobacterineae</taxon>
        <taxon>Archangiaceae</taxon>
        <taxon>Cystobacter</taxon>
    </lineage>
</organism>
<feature type="transmembrane region" description="Helical" evidence="1">
    <location>
        <begin position="55"/>
        <end position="76"/>
    </location>
</feature>
<proteinExistence type="predicted"/>
<evidence type="ECO:0000256" key="1">
    <source>
        <dbReference type="SAM" id="Phobius"/>
    </source>
</evidence>
<dbReference type="Proteomes" id="UP000182229">
    <property type="component" value="Unassembled WGS sequence"/>
</dbReference>
<feature type="transmembrane region" description="Helical" evidence="1">
    <location>
        <begin position="88"/>
        <end position="108"/>
    </location>
</feature>
<accession>A0A1L9BAT5</accession>
<sequence length="160" mass="17046">MILDKSFFPLTLLAALGCGLMAGLFFTFSTFVMKALSRLPAGEGMAAMQAINSAILNPLFFVVFFGTMAVCLWAVVASLMRWHHEGSAFRLAGGAIYLVGGFLVTAVFNVPMNEKLAATPPTSPEAAALWSNYLTNWTAWNHVRTVASLAAAALLTLALA</sequence>
<dbReference type="PROSITE" id="PS51257">
    <property type="entry name" value="PROKAR_LIPOPROTEIN"/>
    <property type="match status" value="1"/>
</dbReference>
<keyword evidence="1" id="KW-0812">Transmembrane</keyword>
<evidence type="ECO:0008006" key="4">
    <source>
        <dbReference type="Google" id="ProtNLM"/>
    </source>
</evidence>
<reference evidence="3" key="1">
    <citation type="submission" date="2016-11" db="EMBL/GenBank/DDBJ databases">
        <authorList>
            <person name="Shukria A."/>
            <person name="Stevens D.C."/>
        </authorList>
    </citation>
    <scope>NUCLEOTIDE SEQUENCE [LARGE SCALE GENOMIC DNA]</scope>
    <source>
        <strain evidence="3">Cbfe23</strain>
    </source>
</reference>
<keyword evidence="3" id="KW-1185">Reference proteome</keyword>
<dbReference type="AlphaFoldDB" id="A0A1L9BAT5"/>
<comment type="caution">
    <text evidence="2">The sequence shown here is derived from an EMBL/GenBank/DDBJ whole genome shotgun (WGS) entry which is preliminary data.</text>
</comment>
<dbReference type="InterPro" id="IPR013901">
    <property type="entry name" value="Anthrone_oxy"/>
</dbReference>
<dbReference type="Pfam" id="PF08592">
    <property type="entry name" value="Anthrone_oxy"/>
    <property type="match status" value="1"/>
</dbReference>
<name>A0A1L9BAT5_9BACT</name>
<protein>
    <recommendedName>
        <fullName evidence="4">DUF1772 domain-containing protein</fullName>
    </recommendedName>
</protein>
<gene>
    <name evidence="2" type="ORF">BON30_17450</name>
</gene>
<dbReference type="EMBL" id="MPIN01000004">
    <property type="protein sequence ID" value="OJH39303.1"/>
    <property type="molecule type" value="Genomic_DNA"/>
</dbReference>
<keyword evidence="1" id="KW-1133">Transmembrane helix</keyword>
<dbReference type="RefSeq" id="WP_071899476.1">
    <property type="nucleotide sequence ID" value="NZ_MPIN01000004.1"/>
</dbReference>
<feature type="transmembrane region" description="Helical" evidence="1">
    <location>
        <begin position="12"/>
        <end position="35"/>
    </location>
</feature>
<evidence type="ECO:0000313" key="3">
    <source>
        <dbReference type="Proteomes" id="UP000182229"/>
    </source>
</evidence>